<dbReference type="InterPro" id="IPR004089">
    <property type="entry name" value="MCPsignal_dom"/>
</dbReference>
<dbReference type="RefSeq" id="WP_090551656.1">
    <property type="nucleotide sequence ID" value="NZ_FNSR01000003.1"/>
</dbReference>
<evidence type="ECO:0000256" key="3">
    <source>
        <dbReference type="ARBA" id="ARBA00022481"/>
    </source>
</evidence>
<dbReference type="Proteomes" id="UP000199120">
    <property type="component" value="Unassembled WGS sequence"/>
</dbReference>
<evidence type="ECO:0000256" key="2">
    <source>
        <dbReference type="ARBA" id="ARBA00022475"/>
    </source>
</evidence>
<feature type="domain" description="HAMP" evidence="15">
    <location>
        <begin position="212"/>
        <end position="264"/>
    </location>
</feature>
<keyword evidence="7 13" id="KW-1133">Transmembrane helix</keyword>
<keyword evidence="6 13" id="KW-0812">Transmembrane</keyword>
<protein>
    <submittedName>
        <fullName evidence="16">Methyl-accepting chemotaxis sensory transducer with TarH sensor</fullName>
    </submittedName>
</protein>
<evidence type="ECO:0000256" key="10">
    <source>
        <dbReference type="ARBA" id="ARBA00029447"/>
    </source>
</evidence>
<evidence type="ECO:0000256" key="11">
    <source>
        <dbReference type="PROSITE-ProRule" id="PRU00284"/>
    </source>
</evidence>
<keyword evidence="5" id="KW-0997">Cell inner membrane</keyword>
<dbReference type="CDD" id="cd11386">
    <property type="entry name" value="MCP_signal"/>
    <property type="match status" value="1"/>
</dbReference>
<feature type="domain" description="Methyl-accepting transducer" evidence="14">
    <location>
        <begin position="269"/>
        <end position="498"/>
    </location>
</feature>
<dbReference type="PANTHER" id="PTHR43531:SF14">
    <property type="entry name" value="METHYL-ACCEPTING CHEMOTAXIS PROTEIN I-RELATED"/>
    <property type="match status" value="1"/>
</dbReference>
<keyword evidence="4" id="KW-0145">Chemotaxis</keyword>
<dbReference type="GO" id="GO:0007165">
    <property type="term" value="P:signal transduction"/>
    <property type="evidence" value="ECO:0007669"/>
    <property type="project" value="UniProtKB-KW"/>
</dbReference>
<evidence type="ECO:0000256" key="12">
    <source>
        <dbReference type="SAM" id="Coils"/>
    </source>
</evidence>
<keyword evidence="17" id="KW-1185">Reference proteome</keyword>
<evidence type="ECO:0000256" key="4">
    <source>
        <dbReference type="ARBA" id="ARBA00022500"/>
    </source>
</evidence>
<dbReference type="Pfam" id="PF00672">
    <property type="entry name" value="HAMP"/>
    <property type="match status" value="1"/>
</dbReference>
<dbReference type="InterPro" id="IPR003122">
    <property type="entry name" value="Tar_rcpt_lig-bd"/>
</dbReference>
<comment type="similarity">
    <text evidence="10">Belongs to the methyl-accepting chemotaxis (MCP) protein family.</text>
</comment>
<dbReference type="SUPFAM" id="SSF47170">
    <property type="entry name" value="Aspartate receptor, ligand-binding domain"/>
    <property type="match status" value="1"/>
</dbReference>
<keyword evidence="12" id="KW-0175">Coiled coil</keyword>
<evidence type="ECO:0000256" key="9">
    <source>
        <dbReference type="ARBA" id="ARBA00023224"/>
    </source>
</evidence>
<feature type="coiled-coil region" evidence="12">
    <location>
        <begin position="469"/>
        <end position="507"/>
    </location>
</feature>
<evidence type="ECO:0000256" key="5">
    <source>
        <dbReference type="ARBA" id="ARBA00022519"/>
    </source>
</evidence>
<dbReference type="PANTHER" id="PTHR43531">
    <property type="entry name" value="PROTEIN ICFG"/>
    <property type="match status" value="1"/>
</dbReference>
<dbReference type="SMART" id="SM00283">
    <property type="entry name" value="MA"/>
    <property type="match status" value="1"/>
</dbReference>
<keyword evidence="9 11" id="KW-0807">Transducer</keyword>
<dbReference type="InterPro" id="IPR051310">
    <property type="entry name" value="MCP_chemotaxis"/>
</dbReference>
<dbReference type="PROSITE" id="PS50885">
    <property type="entry name" value="HAMP"/>
    <property type="match status" value="1"/>
</dbReference>
<gene>
    <name evidence="16" type="ORF">SAMN05192542_110148</name>
</gene>
<dbReference type="InterPro" id="IPR003660">
    <property type="entry name" value="HAMP_dom"/>
</dbReference>
<dbReference type="InterPro" id="IPR035440">
    <property type="entry name" value="4HB_MCP_dom_sf"/>
</dbReference>
<dbReference type="OrthoDB" id="8982326at2"/>
<dbReference type="STRING" id="416943.SAMN05445871_5522"/>
<dbReference type="PROSITE" id="PS50111">
    <property type="entry name" value="CHEMOTAXIS_TRANSDUC_2"/>
    <property type="match status" value="1"/>
</dbReference>
<evidence type="ECO:0000256" key="8">
    <source>
        <dbReference type="ARBA" id="ARBA00023136"/>
    </source>
</evidence>
<keyword evidence="3" id="KW-0488">Methylation</keyword>
<dbReference type="FunFam" id="1.10.287.950:FF:000001">
    <property type="entry name" value="Methyl-accepting chemotaxis sensory transducer"/>
    <property type="match status" value="1"/>
</dbReference>
<dbReference type="Gene3D" id="1.10.287.950">
    <property type="entry name" value="Methyl-accepting chemotaxis protein"/>
    <property type="match status" value="1"/>
</dbReference>
<dbReference type="PRINTS" id="PR00260">
    <property type="entry name" value="CHEMTRNSDUCR"/>
</dbReference>
<dbReference type="AlphaFoldDB" id="A0A1H7RQX5"/>
<keyword evidence="8 13" id="KW-0472">Membrane</keyword>
<proteinExistence type="inferred from homology"/>
<dbReference type="Pfam" id="PF00015">
    <property type="entry name" value="MCPsignal"/>
    <property type="match status" value="1"/>
</dbReference>
<sequence>MKRSLSVKTLSSVLVAAFAIMLSITGGYGIYAARAADASMSVLYMQDTRGLDLLAKDTIRLLIARAALLDYDPRAGAAEAGGLLRDARGAIAGANDAWKSFDALMSERGAGAQMQAANTARRELVDGLLMPALNALQSQQTDDVREFNENQIKDAFDAYNAALQPLVTMQFENGKRRFEASQHRTQLVTWISGMLLAAGLVLAAVSRVVLNRIVIAPLGAALAACTRIAAGDLTTRLVVRRNDEIGSLIGGLQKMQAGLGQIVGGVRDGTDQMAVRTREIAAGNMDLSQRTEAQAASLQQTSASMQQLTSTVRHNADNAQQASGLAQAASATANRGGQVVAQVVSRMDGIKDSSREIGEIIAVIEGIAFQTNILALNAAVEAARAGEEGRGFAVVAGEVRSLAQRSAGAAKQIRDLITTSVERVDNGAALVQDAGRAMTDIIAAVGRVTDIMREITSASEQQTADIEQVNRAIATMDAATQQNAALVEEAAASASELEQQASRMREQAGVFTVAG</sequence>
<feature type="transmembrane region" description="Helical" evidence="13">
    <location>
        <begin position="187"/>
        <end position="210"/>
    </location>
</feature>
<reference evidence="17" key="1">
    <citation type="submission" date="2016-10" db="EMBL/GenBank/DDBJ databases">
        <authorList>
            <person name="Varghese N."/>
            <person name="Submissions S."/>
        </authorList>
    </citation>
    <scope>NUCLEOTIDE SEQUENCE [LARGE SCALE GENOMIC DNA]</scope>
    <source>
        <strain evidence="17">LMG 26416</strain>
    </source>
</reference>
<dbReference type="EMBL" id="FOAJ01000010">
    <property type="protein sequence ID" value="SEL62612.1"/>
    <property type="molecule type" value="Genomic_DNA"/>
</dbReference>
<dbReference type="SMART" id="SM00304">
    <property type="entry name" value="HAMP"/>
    <property type="match status" value="1"/>
</dbReference>
<evidence type="ECO:0000259" key="15">
    <source>
        <dbReference type="PROSITE" id="PS50885"/>
    </source>
</evidence>
<dbReference type="InterPro" id="IPR004090">
    <property type="entry name" value="Chemotax_Me-accpt_rcpt"/>
</dbReference>
<dbReference type="GO" id="GO:0005886">
    <property type="term" value="C:plasma membrane"/>
    <property type="evidence" value="ECO:0007669"/>
    <property type="project" value="UniProtKB-SubCell"/>
</dbReference>
<dbReference type="GO" id="GO:0004888">
    <property type="term" value="F:transmembrane signaling receptor activity"/>
    <property type="evidence" value="ECO:0007669"/>
    <property type="project" value="InterPro"/>
</dbReference>
<evidence type="ECO:0000256" key="7">
    <source>
        <dbReference type="ARBA" id="ARBA00022989"/>
    </source>
</evidence>
<dbReference type="Pfam" id="PF02203">
    <property type="entry name" value="TarH"/>
    <property type="match status" value="1"/>
</dbReference>
<evidence type="ECO:0000256" key="13">
    <source>
        <dbReference type="SAM" id="Phobius"/>
    </source>
</evidence>
<dbReference type="GO" id="GO:0006935">
    <property type="term" value="P:chemotaxis"/>
    <property type="evidence" value="ECO:0007669"/>
    <property type="project" value="UniProtKB-KW"/>
</dbReference>
<evidence type="ECO:0000256" key="1">
    <source>
        <dbReference type="ARBA" id="ARBA00004429"/>
    </source>
</evidence>
<evidence type="ECO:0000259" key="14">
    <source>
        <dbReference type="PROSITE" id="PS50111"/>
    </source>
</evidence>
<dbReference type="CDD" id="cd06225">
    <property type="entry name" value="HAMP"/>
    <property type="match status" value="1"/>
</dbReference>
<dbReference type="SUPFAM" id="SSF58104">
    <property type="entry name" value="Methyl-accepting chemotaxis protein (MCP) signaling domain"/>
    <property type="match status" value="1"/>
</dbReference>
<evidence type="ECO:0000256" key="6">
    <source>
        <dbReference type="ARBA" id="ARBA00022692"/>
    </source>
</evidence>
<keyword evidence="2" id="KW-1003">Cell membrane</keyword>
<evidence type="ECO:0000313" key="17">
    <source>
        <dbReference type="Proteomes" id="UP000199120"/>
    </source>
</evidence>
<evidence type="ECO:0000313" key="16">
    <source>
        <dbReference type="EMBL" id="SEL62612.1"/>
    </source>
</evidence>
<name>A0A1H7RQX5_9BURK</name>
<organism evidence="16 17">
    <name type="scientific">Paraburkholderia caballeronis</name>
    <dbReference type="NCBI Taxonomy" id="416943"/>
    <lineage>
        <taxon>Bacteria</taxon>
        <taxon>Pseudomonadati</taxon>
        <taxon>Pseudomonadota</taxon>
        <taxon>Betaproteobacteria</taxon>
        <taxon>Burkholderiales</taxon>
        <taxon>Burkholderiaceae</taxon>
        <taxon>Paraburkholderia</taxon>
    </lineage>
</organism>
<accession>A0A1H7RQX5</accession>
<comment type="subcellular location">
    <subcellularLocation>
        <location evidence="1">Cell inner membrane</location>
        <topology evidence="1">Multi-pass membrane protein</topology>
    </subcellularLocation>
</comment>